<gene>
    <name evidence="2" type="ORF">NIG5292_01310</name>
</gene>
<dbReference type="AlphaFoldDB" id="A0A0U1NKK5"/>
<proteinExistence type="predicted"/>
<evidence type="ECO:0000256" key="1">
    <source>
        <dbReference type="SAM" id="Phobius"/>
    </source>
</evidence>
<evidence type="ECO:0000313" key="3">
    <source>
        <dbReference type="Proteomes" id="UP000048949"/>
    </source>
</evidence>
<sequence length="140" mass="14825">MEAMIEEVIKDINMSLPERKLKQLIERTNLSADVKAIMSDIVHVTVKVGGKVLAIGRKILTFVLDLVKTFPAIAMGTIAALVITAVVGAVPLIGAPLAAFLGPILLAIGVTAGALKDFTHDKLQDRITALVESFKVLVGV</sequence>
<reference evidence="2 3" key="1">
    <citation type="submission" date="2015-04" db="EMBL/GenBank/DDBJ databases">
        <authorList>
            <person name="Syromyatnikov M.Y."/>
            <person name="Popov V.N."/>
        </authorList>
    </citation>
    <scope>NUCLEOTIDE SEQUENCE [LARGE SCALE GENOMIC DNA]</scope>
    <source>
        <strain evidence="2 3">CECT 5292</strain>
    </source>
</reference>
<feature type="transmembrane region" description="Helical" evidence="1">
    <location>
        <begin position="66"/>
        <end position="87"/>
    </location>
</feature>
<keyword evidence="3" id="KW-1185">Reference proteome</keyword>
<dbReference type="Proteomes" id="UP000048949">
    <property type="component" value="Unassembled WGS sequence"/>
</dbReference>
<dbReference type="OrthoDB" id="7875413at2"/>
<organism evidence="2 3">
    <name type="scientific">Nereida ignava</name>
    <dbReference type="NCBI Taxonomy" id="282199"/>
    <lineage>
        <taxon>Bacteria</taxon>
        <taxon>Pseudomonadati</taxon>
        <taxon>Pseudomonadota</taxon>
        <taxon>Alphaproteobacteria</taxon>
        <taxon>Rhodobacterales</taxon>
        <taxon>Roseobacteraceae</taxon>
        <taxon>Nereida</taxon>
    </lineage>
</organism>
<feature type="transmembrane region" description="Helical" evidence="1">
    <location>
        <begin position="93"/>
        <end position="115"/>
    </location>
</feature>
<evidence type="ECO:0000313" key="2">
    <source>
        <dbReference type="EMBL" id="CRK75266.1"/>
    </source>
</evidence>
<dbReference type="STRING" id="282199.GCA_001049735_01309"/>
<keyword evidence="1" id="KW-1133">Transmembrane helix</keyword>
<dbReference type="EMBL" id="CVQV01000005">
    <property type="protein sequence ID" value="CRK75266.1"/>
    <property type="molecule type" value="Genomic_DNA"/>
</dbReference>
<keyword evidence="1" id="KW-0812">Transmembrane</keyword>
<accession>A0A0U1NKK5</accession>
<name>A0A0U1NKK5_9RHOB</name>
<dbReference type="RefSeq" id="WP_144412751.1">
    <property type="nucleotide sequence ID" value="NZ_CVPC01000005.1"/>
</dbReference>
<protein>
    <submittedName>
        <fullName evidence="2">Uncharacterized protein</fullName>
    </submittedName>
</protein>
<keyword evidence="1" id="KW-0472">Membrane</keyword>